<dbReference type="Gramene" id="AET6Gv20901900.13">
    <property type="protein sequence ID" value="AET6Gv20901900.13"/>
    <property type="gene ID" value="AET6Gv20901900"/>
</dbReference>
<accession>A0A453PY05</accession>
<reference evidence="2" key="2">
    <citation type="journal article" date="2017" name="Nat. Plants">
        <title>The Aegilops tauschii genome reveals multiple impacts of transposons.</title>
        <authorList>
            <person name="Zhao G."/>
            <person name="Zou C."/>
            <person name="Li K."/>
            <person name="Wang K."/>
            <person name="Li T."/>
            <person name="Gao L."/>
            <person name="Zhang X."/>
            <person name="Wang H."/>
            <person name="Yang Z."/>
            <person name="Liu X."/>
            <person name="Jiang W."/>
            <person name="Mao L."/>
            <person name="Kong X."/>
            <person name="Jiao Y."/>
            <person name="Jia J."/>
        </authorList>
    </citation>
    <scope>NUCLEOTIDE SEQUENCE [LARGE SCALE GENOMIC DNA]</scope>
    <source>
        <strain evidence="2">cv. AL8/78</strain>
    </source>
</reference>
<sequence length="78" mass="9004">IFVLFSFSPLCFDKAEAKLERRSRGGDSPCPWRFRELPALELHFCPLSIRSPVSCNLLRNLQQAEMVMFPLAMPCFLK</sequence>
<evidence type="ECO:0000313" key="2">
    <source>
        <dbReference type="Proteomes" id="UP000015105"/>
    </source>
</evidence>
<protein>
    <submittedName>
        <fullName evidence="1">Uncharacterized protein</fullName>
    </submittedName>
</protein>
<organism evidence="1 2">
    <name type="scientific">Aegilops tauschii subsp. strangulata</name>
    <name type="common">Goatgrass</name>
    <dbReference type="NCBI Taxonomy" id="200361"/>
    <lineage>
        <taxon>Eukaryota</taxon>
        <taxon>Viridiplantae</taxon>
        <taxon>Streptophyta</taxon>
        <taxon>Embryophyta</taxon>
        <taxon>Tracheophyta</taxon>
        <taxon>Spermatophyta</taxon>
        <taxon>Magnoliopsida</taxon>
        <taxon>Liliopsida</taxon>
        <taxon>Poales</taxon>
        <taxon>Poaceae</taxon>
        <taxon>BOP clade</taxon>
        <taxon>Pooideae</taxon>
        <taxon>Triticodae</taxon>
        <taxon>Triticeae</taxon>
        <taxon>Triticinae</taxon>
        <taxon>Aegilops</taxon>
    </lineage>
</organism>
<reference evidence="2" key="1">
    <citation type="journal article" date="2014" name="Science">
        <title>Ancient hybridizations among the ancestral genomes of bread wheat.</title>
        <authorList>
            <consortium name="International Wheat Genome Sequencing Consortium,"/>
            <person name="Marcussen T."/>
            <person name="Sandve S.R."/>
            <person name="Heier L."/>
            <person name="Spannagl M."/>
            <person name="Pfeifer M."/>
            <person name="Jakobsen K.S."/>
            <person name="Wulff B.B."/>
            <person name="Steuernagel B."/>
            <person name="Mayer K.F."/>
            <person name="Olsen O.A."/>
        </authorList>
    </citation>
    <scope>NUCLEOTIDE SEQUENCE [LARGE SCALE GENOMIC DNA]</scope>
    <source>
        <strain evidence="2">cv. AL8/78</strain>
    </source>
</reference>
<proteinExistence type="predicted"/>
<reference evidence="1" key="4">
    <citation type="submission" date="2019-03" db="UniProtKB">
        <authorList>
            <consortium name="EnsemblPlants"/>
        </authorList>
    </citation>
    <scope>IDENTIFICATION</scope>
</reference>
<name>A0A453PY05_AEGTS</name>
<evidence type="ECO:0000313" key="1">
    <source>
        <dbReference type="EnsemblPlants" id="AET6Gv20901900.13"/>
    </source>
</evidence>
<reference evidence="1" key="5">
    <citation type="journal article" date="2021" name="G3 (Bethesda)">
        <title>Aegilops tauschii genome assembly Aet v5.0 features greater sequence contiguity and improved annotation.</title>
        <authorList>
            <person name="Wang L."/>
            <person name="Zhu T."/>
            <person name="Rodriguez J.C."/>
            <person name="Deal K.R."/>
            <person name="Dubcovsky J."/>
            <person name="McGuire P.E."/>
            <person name="Lux T."/>
            <person name="Spannagl M."/>
            <person name="Mayer K.F.X."/>
            <person name="Baldrich P."/>
            <person name="Meyers B.C."/>
            <person name="Huo N."/>
            <person name="Gu Y.Q."/>
            <person name="Zhou H."/>
            <person name="Devos K.M."/>
            <person name="Bennetzen J.L."/>
            <person name="Unver T."/>
            <person name="Budak H."/>
            <person name="Gulick P.J."/>
            <person name="Galiba G."/>
            <person name="Kalapos B."/>
            <person name="Nelson D.R."/>
            <person name="Li P."/>
            <person name="You F.M."/>
            <person name="Luo M.C."/>
            <person name="Dvorak J."/>
        </authorList>
    </citation>
    <scope>NUCLEOTIDE SEQUENCE [LARGE SCALE GENOMIC DNA]</scope>
    <source>
        <strain evidence="1">cv. AL8/78</strain>
    </source>
</reference>
<dbReference type="Proteomes" id="UP000015105">
    <property type="component" value="Chromosome 6D"/>
</dbReference>
<dbReference type="AlphaFoldDB" id="A0A453PY05"/>
<dbReference type="EnsemblPlants" id="AET6Gv20901900.13">
    <property type="protein sequence ID" value="AET6Gv20901900.13"/>
    <property type="gene ID" value="AET6Gv20901900"/>
</dbReference>
<reference evidence="1" key="3">
    <citation type="journal article" date="2017" name="Nature">
        <title>Genome sequence of the progenitor of the wheat D genome Aegilops tauschii.</title>
        <authorList>
            <person name="Luo M.C."/>
            <person name="Gu Y.Q."/>
            <person name="Puiu D."/>
            <person name="Wang H."/>
            <person name="Twardziok S.O."/>
            <person name="Deal K.R."/>
            <person name="Huo N."/>
            <person name="Zhu T."/>
            <person name="Wang L."/>
            <person name="Wang Y."/>
            <person name="McGuire P.E."/>
            <person name="Liu S."/>
            <person name="Long H."/>
            <person name="Ramasamy R.K."/>
            <person name="Rodriguez J.C."/>
            <person name="Van S.L."/>
            <person name="Yuan L."/>
            <person name="Wang Z."/>
            <person name="Xia Z."/>
            <person name="Xiao L."/>
            <person name="Anderson O.D."/>
            <person name="Ouyang S."/>
            <person name="Liang Y."/>
            <person name="Zimin A.V."/>
            <person name="Pertea G."/>
            <person name="Qi P."/>
            <person name="Bennetzen J.L."/>
            <person name="Dai X."/>
            <person name="Dawson M.W."/>
            <person name="Muller H.G."/>
            <person name="Kugler K."/>
            <person name="Rivarola-Duarte L."/>
            <person name="Spannagl M."/>
            <person name="Mayer K.F.X."/>
            <person name="Lu F.H."/>
            <person name="Bevan M.W."/>
            <person name="Leroy P."/>
            <person name="Li P."/>
            <person name="You F.M."/>
            <person name="Sun Q."/>
            <person name="Liu Z."/>
            <person name="Lyons E."/>
            <person name="Wicker T."/>
            <person name="Salzberg S.L."/>
            <person name="Devos K.M."/>
            <person name="Dvorak J."/>
        </authorList>
    </citation>
    <scope>NUCLEOTIDE SEQUENCE [LARGE SCALE GENOMIC DNA]</scope>
    <source>
        <strain evidence="1">cv. AL8/78</strain>
    </source>
</reference>
<keyword evidence="2" id="KW-1185">Reference proteome</keyword>